<feature type="region of interest" description="Disordered" evidence="1">
    <location>
        <begin position="18"/>
        <end position="41"/>
    </location>
</feature>
<protein>
    <recommendedName>
        <fullName evidence="4">Special sigma factor</fullName>
    </recommendedName>
</protein>
<dbReference type="OrthoDB" id="1261460at2"/>
<organism evidence="2 3">
    <name type="scientific">Kaistella chaponensis</name>
    <dbReference type="NCBI Taxonomy" id="713588"/>
    <lineage>
        <taxon>Bacteria</taxon>
        <taxon>Pseudomonadati</taxon>
        <taxon>Bacteroidota</taxon>
        <taxon>Flavobacteriia</taxon>
        <taxon>Flavobacteriales</taxon>
        <taxon>Weeksellaceae</taxon>
        <taxon>Chryseobacterium group</taxon>
        <taxon>Kaistella</taxon>
    </lineage>
</organism>
<gene>
    <name evidence="2" type="ORF">SAMN05421789_10755</name>
</gene>
<proteinExistence type="predicted"/>
<dbReference type="Proteomes" id="UP000185839">
    <property type="component" value="Unassembled WGS sequence"/>
</dbReference>
<evidence type="ECO:0000256" key="1">
    <source>
        <dbReference type="SAM" id="MobiDB-lite"/>
    </source>
</evidence>
<name>A0A1N7M383_9FLAO</name>
<sequence>MKADNLKNFIDKMAQENERKMNAEKRKKHFQEIGRKGGLRKKSEQQLSKVISFRLTDVEYEESQKKAQEFNLKLSAYSRMVHLQKELKVNEFETDKTLLNYGNNFVRITNLLRNREWNMFQNKKRILKEIQEVIDLIRKYLYSKMDERNKQ</sequence>
<evidence type="ECO:0000313" key="2">
    <source>
        <dbReference type="EMBL" id="SIS80503.1"/>
    </source>
</evidence>
<dbReference type="AlphaFoldDB" id="A0A1N7M383"/>
<keyword evidence="3" id="KW-1185">Reference proteome</keyword>
<feature type="compositionally biased region" description="Basic and acidic residues" evidence="1">
    <location>
        <begin position="18"/>
        <end position="35"/>
    </location>
</feature>
<reference evidence="3" key="1">
    <citation type="submission" date="2017-01" db="EMBL/GenBank/DDBJ databases">
        <authorList>
            <person name="Varghese N."/>
            <person name="Submissions S."/>
        </authorList>
    </citation>
    <scope>NUCLEOTIDE SEQUENCE [LARGE SCALE GENOMIC DNA]</scope>
    <source>
        <strain evidence="3">DSM 23145</strain>
    </source>
</reference>
<evidence type="ECO:0000313" key="3">
    <source>
        <dbReference type="Proteomes" id="UP000185839"/>
    </source>
</evidence>
<dbReference type="Pfam" id="PF21983">
    <property type="entry name" value="NikA-like"/>
    <property type="match status" value="1"/>
</dbReference>
<dbReference type="RefSeq" id="WP_076387084.1">
    <property type="nucleotide sequence ID" value="NZ_FTOI01000007.1"/>
</dbReference>
<accession>A0A1N7M383</accession>
<dbReference type="EMBL" id="FTOI01000007">
    <property type="protein sequence ID" value="SIS80503.1"/>
    <property type="molecule type" value="Genomic_DNA"/>
</dbReference>
<dbReference type="InterPro" id="IPR053842">
    <property type="entry name" value="NikA-like"/>
</dbReference>
<dbReference type="STRING" id="713588.SAMN05421789_10755"/>
<evidence type="ECO:0008006" key="4">
    <source>
        <dbReference type="Google" id="ProtNLM"/>
    </source>
</evidence>